<dbReference type="GO" id="GO:0006631">
    <property type="term" value="P:fatty acid metabolic process"/>
    <property type="evidence" value="ECO:0007669"/>
    <property type="project" value="TreeGrafter"/>
</dbReference>
<organism evidence="5 6">
    <name type="scientific">Cohnella cholangitidis</name>
    <dbReference type="NCBI Taxonomy" id="2598458"/>
    <lineage>
        <taxon>Bacteria</taxon>
        <taxon>Bacillati</taxon>
        <taxon>Bacillota</taxon>
        <taxon>Bacilli</taxon>
        <taxon>Bacillales</taxon>
        <taxon>Paenibacillaceae</taxon>
        <taxon>Cohnella</taxon>
    </lineage>
</organism>
<keyword evidence="6" id="KW-1185">Reference proteome</keyword>
<dbReference type="Proteomes" id="UP000515679">
    <property type="component" value="Chromosome"/>
</dbReference>
<evidence type="ECO:0000313" key="6">
    <source>
        <dbReference type="Proteomes" id="UP000515679"/>
    </source>
</evidence>
<dbReference type="GO" id="GO:0031956">
    <property type="term" value="F:medium-chain fatty acid-CoA ligase activity"/>
    <property type="evidence" value="ECO:0007669"/>
    <property type="project" value="TreeGrafter"/>
</dbReference>
<dbReference type="PANTHER" id="PTHR43201:SF5">
    <property type="entry name" value="MEDIUM-CHAIN ACYL-COA LIGASE ACSF2, MITOCHONDRIAL"/>
    <property type="match status" value="1"/>
</dbReference>
<dbReference type="KEGG" id="cchl:FPL14_06950"/>
<dbReference type="Pfam" id="PF00501">
    <property type="entry name" value="AMP-binding"/>
    <property type="match status" value="1"/>
</dbReference>
<protein>
    <submittedName>
        <fullName evidence="5">Acyl--CoA ligase</fullName>
    </submittedName>
</protein>
<gene>
    <name evidence="5" type="ORF">FPL14_06950</name>
</gene>
<dbReference type="InterPro" id="IPR042099">
    <property type="entry name" value="ANL_N_sf"/>
</dbReference>
<dbReference type="Gene3D" id="3.40.50.12780">
    <property type="entry name" value="N-terminal domain of ligase-like"/>
    <property type="match status" value="1"/>
</dbReference>
<dbReference type="PANTHER" id="PTHR43201">
    <property type="entry name" value="ACYL-COA SYNTHETASE"/>
    <property type="match status" value="1"/>
</dbReference>
<feature type="domain" description="AMP-binding enzyme C-terminal" evidence="4">
    <location>
        <begin position="416"/>
        <end position="490"/>
    </location>
</feature>
<comment type="similarity">
    <text evidence="1">Belongs to the ATP-dependent AMP-binding enzyme family.</text>
</comment>
<dbReference type="InterPro" id="IPR025110">
    <property type="entry name" value="AMP-bd_C"/>
</dbReference>
<accession>A0A7G5BVJ1</accession>
<feature type="domain" description="AMP-dependent synthetase/ligase" evidence="3">
    <location>
        <begin position="12"/>
        <end position="365"/>
    </location>
</feature>
<dbReference type="Gene3D" id="3.30.300.30">
    <property type="match status" value="1"/>
</dbReference>
<sequence>MFMYKMTPWTLFEEACERHGERTLLVYNERSFTYAQIREQAEAFARIVDALDFRMAGAYLPNCSEFITCMLGLSRQRKAFVSLSYQFKGEALIELLDYTDVELLITDAKGIGAIEAHIGRLNVRFAFVLGSDGSFDLRAYPGKPARPLPGIGENTFGICFTSGSTSRPKGIVLSNEAIVGNALAVADHLNFTCEDRTIVPRSLAQASPLAGDVLMAISRGGGIILLNNVFHPGIFLKAIQDYKATQFYIVRTMLLQTLEYPGFANYDLSSLKRVLIGGMVNSLNIYQETAKRLPQAKVYNAYGTSEAVARVTFGEHEDVTTKTCVIGKPIAGCSVSVLREDGTETETGETGEIYIRSAYAMDGYYKSEELTAEVLTPWGIRVKDAGFRDGDGLFYVLSRTDDMIVQGGSRAYPIDIEEVLLKHPAVQETVVLGVEDDKLGQRIVAFVTARPGFALEARELYKWCVSSLEDRKVPKEIHVVDAIPRNVIGKINKNDVKELYRNLLAKEEAAG</sequence>
<dbReference type="SUPFAM" id="SSF56801">
    <property type="entry name" value="Acetyl-CoA synthetase-like"/>
    <property type="match status" value="1"/>
</dbReference>
<keyword evidence="2 5" id="KW-0436">Ligase</keyword>
<dbReference type="InterPro" id="IPR045851">
    <property type="entry name" value="AMP-bd_C_sf"/>
</dbReference>
<evidence type="ECO:0000256" key="1">
    <source>
        <dbReference type="ARBA" id="ARBA00006432"/>
    </source>
</evidence>
<dbReference type="Pfam" id="PF13193">
    <property type="entry name" value="AMP-binding_C"/>
    <property type="match status" value="1"/>
</dbReference>
<dbReference type="AlphaFoldDB" id="A0A7G5BVJ1"/>
<dbReference type="InterPro" id="IPR000873">
    <property type="entry name" value="AMP-dep_synth/lig_dom"/>
</dbReference>
<name>A0A7G5BVJ1_9BACL</name>
<proteinExistence type="inferred from homology"/>
<dbReference type="PROSITE" id="PS00455">
    <property type="entry name" value="AMP_BINDING"/>
    <property type="match status" value="1"/>
</dbReference>
<dbReference type="EMBL" id="CP041969">
    <property type="protein sequence ID" value="QMV40975.1"/>
    <property type="molecule type" value="Genomic_DNA"/>
</dbReference>
<evidence type="ECO:0000256" key="2">
    <source>
        <dbReference type="ARBA" id="ARBA00022598"/>
    </source>
</evidence>
<reference evidence="5 6" key="1">
    <citation type="submission" date="2019-07" db="EMBL/GenBank/DDBJ databases">
        <authorList>
            <person name="Kim J.K."/>
            <person name="Cheong H.-M."/>
            <person name="Choi Y."/>
            <person name="Hwang K.J."/>
            <person name="Lee S."/>
            <person name="Choi C."/>
        </authorList>
    </citation>
    <scope>NUCLEOTIDE SEQUENCE [LARGE SCALE GENOMIC DNA]</scope>
    <source>
        <strain evidence="5 6">KS 22</strain>
    </source>
</reference>
<evidence type="ECO:0000259" key="3">
    <source>
        <dbReference type="Pfam" id="PF00501"/>
    </source>
</evidence>
<evidence type="ECO:0000259" key="4">
    <source>
        <dbReference type="Pfam" id="PF13193"/>
    </source>
</evidence>
<evidence type="ECO:0000313" key="5">
    <source>
        <dbReference type="EMBL" id="QMV40975.1"/>
    </source>
</evidence>
<dbReference type="InterPro" id="IPR020845">
    <property type="entry name" value="AMP-binding_CS"/>
</dbReference>